<organism evidence="7 8">
    <name type="scientific">Dentipellis fragilis</name>
    <dbReference type="NCBI Taxonomy" id="205917"/>
    <lineage>
        <taxon>Eukaryota</taxon>
        <taxon>Fungi</taxon>
        <taxon>Dikarya</taxon>
        <taxon>Basidiomycota</taxon>
        <taxon>Agaricomycotina</taxon>
        <taxon>Agaricomycetes</taxon>
        <taxon>Russulales</taxon>
        <taxon>Hericiaceae</taxon>
        <taxon>Dentipellis</taxon>
    </lineage>
</organism>
<keyword evidence="2" id="KW-0645">Protease</keyword>
<dbReference type="GO" id="GO:0006508">
    <property type="term" value="P:proteolysis"/>
    <property type="evidence" value="ECO:0007669"/>
    <property type="project" value="UniProtKB-KW"/>
</dbReference>
<keyword evidence="8" id="KW-1185">Reference proteome</keyword>
<accession>A0A4Y9YSQ0</accession>
<dbReference type="Pfam" id="PF02902">
    <property type="entry name" value="Peptidase_C48"/>
    <property type="match status" value="1"/>
</dbReference>
<evidence type="ECO:0000313" key="7">
    <source>
        <dbReference type="EMBL" id="TFY65415.1"/>
    </source>
</evidence>
<evidence type="ECO:0000256" key="4">
    <source>
        <dbReference type="ARBA" id="ARBA00022807"/>
    </source>
</evidence>
<feature type="domain" description="Ubiquitin-like protease family profile" evidence="6">
    <location>
        <begin position="23"/>
        <end position="239"/>
    </location>
</feature>
<dbReference type="OrthoDB" id="2436145at2759"/>
<dbReference type="InterPro" id="IPR003653">
    <property type="entry name" value="Peptidase_C48_C"/>
</dbReference>
<evidence type="ECO:0000256" key="3">
    <source>
        <dbReference type="ARBA" id="ARBA00022801"/>
    </source>
</evidence>
<name>A0A4Y9YSQ0_9AGAM</name>
<comment type="similarity">
    <text evidence="1">Belongs to the peptidase C48 family.</text>
</comment>
<dbReference type="PANTHER" id="PTHR12606">
    <property type="entry name" value="SENTRIN/SUMO-SPECIFIC PROTEASE"/>
    <property type="match status" value="1"/>
</dbReference>
<feature type="region of interest" description="Disordered" evidence="5">
    <location>
        <begin position="301"/>
        <end position="332"/>
    </location>
</feature>
<dbReference type="STRING" id="205917.A0A4Y9YSQ0"/>
<dbReference type="InterPro" id="IPR038765">
    <property type="entry name" value="Papain-like_cys_pep_sf"/>
</dbReference>
<keyword evidence="3" id="KW-0378">Hydrolase</keyword>
<evidence type="ECO:0000313" key="8">
    <source>
        <dbReference type="Proteomes" id="UP000298327"/>
    </source>
</evidence>
<gene>
    <name evidence="7" type="ORF">EVG20_g5598</name>
</gene>
<dbReference type="GO" id="GO:0005634">
    <property type="term" value="C:nucleus"/>
    <property type="evidence" value="ECO:0007669"/>
    <property type="project" value="TreeGrafter"/>
</dbReference>
<reference evidence="7 8" key="1">
    <citation type="submission" date="2019-02" db="EMBL/GenBank/DDBJ databases">
        <title>Genome sequencing of the rare red list fungi Dentipellis fragilis.</title>
        <authorList>
            <person name="Buettner E."/>
            <person name="Kellner H."/>
        </authorList>
    </citation>
    <scope>NUCLEOTIDE SEQUENCE [LARGE SCALE GENOMIC DNA]</scope>
    <source>
        <strain evidence="7 8">DSM 105465</strain>
    </source>
</reference>
<dbReference type="PROSITE" id="PS50600">
    <property type="entry name" value="ULP_PROTEASE"/>
    <property type="match status" value="1"/>
</dbReference>
<dbReference type="SUPFAM" id="SSF54001">
    <property type="entry name" value="Cysteine proteinases"/>
    <property type="match status" value="1"/>
</dbReference>
<protein>
    <recommendedName>
        <fullName evidence="6">Ubiquitin-like protease family profile domain-containing protein</fullName>
    </recommendedName>
</protein>
<feature type="region of interest" description="Disordered" evidence="5">
    <location>
        <begin position="345"/>
        <end position="367"/>
    </location>
</feature>
<dbReference type="GO" id="GO:0016929">
    <property type="term" value="F:deSUMOylase activity"/>
    <property type="evidence" value="ECO:0007669"/>
    <property type="project" value="TreeGrafter"/>
</dbReference>
<dbReference type="Gene3D" id="3.40.395.10">
    <property type="entry name" value="Adenoviral Proteinase, Chain A"/>
    <property type="match status" value="1"/>
</dbReference>
<dbReference type="EMBL" id="SEOQ01000337">
    <property type="protein sequence ID" value="TFY65415.1"/>
    <property type="molecule type" value="Genomic_DNA"/>
</dbReference>
<evidence type="ECO:0000256" key="5">
    <source>
        <dbReference type="SAM" id="MobiDB-lite"/>
    </source>
</evidence>
<comment type="caution">
    <text evidence="7">The sequence shown here is derived from an EMBL/GenBank/DDBJ whole genome shotgun (WGS) entry which is preliminary data.</text>
</comment>
<proteinExistence type="inferred from homology"/>
<evidence type="ECO:0000256" key="1">
    <source>
        <dbReference type="ARBA" id="ARBA00005234"/>
    </source>
</evidence>
<dbReference type="Proteomes" id="UP000298327">
    <property type="component" value="Unassembled WGS sequence"/>
</dbReference>
<sequence>MVNPDSESTSEPPDLHLRSIRGIDFNSNDLQSLVDNPRNHQKVDSCVINVFCALMQQNCEPAADFYVFSSWLGPLVQGHVRNTSFIGSFEDNLHRTCFSPGCPASRISDLTSRRYWCIPLCGGQPYHWVLAIIDCEQRNIAIYDSLPKLNSSRWARPICEDIVVHIHDILSAIALGSDAAPNTVAAPDTVAMSDTAASDTVAALDVTSWPLVLYTSPEMQGQCDSWSCGLFIMMAMEAVSKNDLSFTTCVHGRITTIRQIAMHAAMQIPIIKFAVSQIDTQKNDAGSDRIDDQEVFTITRDPNPISALPAEPAEDTSLTPDTSRSSGTSSQANWNSVIVSKRKCADSTSVPSSTAKKRRAPRMDATARRDALSSDEWIVSDSVKTVMYELANWNQHKKVCHIINSTRTIRQVVKSEKRLGAADDQSIYAFFARPGQAVPDGSAKPLVKPSDEFVRYKTTKDNIKNKVLDTYLASQHHLHLAAETAAYPNLKLLTHQLFPYKSWPSVVKRDADLLKLEVPDHGNIHVSSTKWSEQEIITMDIHLRAFARWEVHYEGRCIRSSVCARLAPMQTEVCKACAKVAKDESFKAAVRRKVAESQLSIEEQLKKKLQCEKYAPTTFIAGDARMLQAKFTDPLLSELHIHLERDDNTKCFLALAKHATQGKLDDHGIFADICKVLADRLRRLETGDAKLKHGKRYPKNLIGFMILMRSYGGNSNKQYQIFSKHLPAPSKSLLSAIVSKTPDVLQNPALVFENVVRIRSFVDKVGYMGPIALAGDCTKIRAALTYSDSFGGHIMGSTLSPEECMIRNHEDIDKVITHIESKDAKAKQVRAILAKIPLPGYPPIVVALIPTTGKDDALGIYEQYKILLKMCAQLKLNVIVTAADGAATEFAAQLMADAEDTGHEPLVYEHPTLGYKITVPMRDTGPLVQDTDHDHGCKTVRNQPQHGTHTASMGTGFLVNRSLLALYETRVSGLVLSDVKNVDKQDDGAARRIFHFDVLKATTDTDEGDSIHVCPGMEGLFAYLFVLGGALECWTSRKMKPADRILGIARARYFLHFWRAHIVRLAAKYPDLISTSRSFISAPSFKILN</sequence>
<dbReference type="PANTHER" id="PTHR12606:SF136">
    <property type="entry name" value="ULP1 PROTEASE FAMILY PROTEIN"/>
    <property type="match status" value="1"/>
</dbReference>
<keyword evidence="4" id="KW-0788">Thiol protease</keyword>
<evidence type="ECO:0000259" key="6">
    <source>
        <dbReference type="PROSITE" id="PS50600"/>
    </source>
</evidence>
<evidence type="ECO:0000256" key="2">
    <source>
        <dbReference type="ARBA" id="ARBA00022670"/>
    </source>
</evidence>
<feature type="compositionally biased region" description="Polar residues" evidence="5">
    <location>
        <begin position="316"/>
        <end position="332"/>
    </location>
</feature>
<dbReference type="GO" id="GO:0016926">
    <property type="term" value="P:protein desumoylation"/>
    <property type="evidence" value="ECO:0007669"/>
    <property type="project" value="TreeGrafter"/>
</dbReference>
<dbReference type="AlphaFoldDB" id="A0A4Y9YSQ0"/>